<comment type="caution">
    <text evidence="3">The sequence shown here is derived from an EMBL/GenBank/DDBJ whole genome shotgun (WGS) entry which is preliminary data.</text>
</comment>
<evidence type="ECO:0000256" key="2">
    <source>
        <dbReference type="SAM" id="SignalP"/>
    </source>
</evidence>
<dbReference type="AlphaFoldDB" id="A0A7Y3R770"/>
<sequence>MKKIFLLLAMLVSLQSCFSYKAMDNDPSKMEVGKTYKIERNHKYAKVVFHGIKDSTILVNEKFEEKQVPIKDITNIKKRNFSVIKTIVYPLSVIAVLSGMYIIVLSN</sequence>
<accession>A0A7Y3R770</accession>
<reference evidence="3 4" key="1">
    <citation type="submission" date="2020-05" db="EMBL/GenBank/DDBJ databases">
        <title>Draft genome of Flavobacterium sp. IMCC34852.</title>
        <authorList>
            <person name="Song J."/>
            <person name="Cho J.-C."/>
        </authorList>
    </citation>
    <scope>NUCLEOTIDE SEQUENCE [LARGE SCALE GENOMIC DNA]</scope>
    <source>
        <strain evidence="3 4">IMCC34852</strain>
    </source>
</reference>
<evidence type="ECO:0000256" key="1">
    <source>
        <dbReference type="SAM" id="Phobius"/>
    </source>
</evidence>
<proteinExistence type="predicted"/>
<keyword evidence="1" id="KW-0812">Transmembrane</keyword>
<dbReference type="EMBL" id="JABEVX010000001">
    <property type="protein sequence ID" value="NNT71189.1"/>
    <property type="molecule type" value="Genomic_DNA"/>
</dbReference>
<feature type="chain" id="PRO_5031100903" evidence="2">
    <location>
        <begin position="22"/>
        <end position="107"/>
    </location>
</feature>
<dbReference type="PROSITE" id="PS51257">
    <property type="entry name" value="PROKAR_LIPOPROTEIN"/>
    <property type="match status" value="1"/>
</dbReference>
<evidence type="ECO:0000313" key="4">
    <source>
        <dbReference type="Proteomes" id="UP000536509"/>
    </source>
</evidence>
<feature type="transmembrane region" description="Helical" evidence="1">
    <location>
        <begin position="87"/>
        <end position="105"/>
    </location>
</feature>
<name>A0A7Y3R770_9FLAO</name>
<dbReference type="RefSeq" id="WP_171221379.1">
    <property type="nucleotide sequence ID" value="NZ_CP121446.1"/>
</dbReference>
<evidence type="ECO:0000313" key="3">
    <source>
        <dbReference type="EMBL" id="NNT71189.1"/>
    </source>
</evidence>
<keyword evidence="1" id="KW-1133">Transmembrane helix</keyword>
<keyword evidence="1" id="KW-0472">Membrane</keyword>
<keyword evidence="2" id="KW-0732">Signal</keyword>
<dbReference type="Proteomes" id="UP000536509">
    <property type="component" value="Unassembled WGS sequence"/>
</dbReference>
<keyword evidence="4" id="KW-1185">Reference proteome</keyword>
<protein>
    <submittedName>
        <fullName evidence="3">Uncharacterized protein</fullName>
    </submittedName>
</protein>
<feature type="signal peptide" evidence="2">
    <location>
        <begin position="1"/>
        <end position="21"/>
    </location>
</feature>
<organism evidence="3 4">
    <name type="scientific">Flavobacterium rivulicola</name>
    <dbReference type="NCBI Taxonomy" id="2732161"/>
    <lineage>
        <taxon>Bacteria</taxon>
        <taxon>Pseudomonadati</taxon>
        <taxon>Bacteroidota</taxon>
        <taxon>Flavobacteriia</taxon>
        <taxon>Flavobacteriales</taxon>
        <taxon>Flavobacteriaceae</taxon>
        <taxon>Flavobacterium</taxon>
    </lineage>
</organism>
<gene>
    <name evidence="3" type="ORF">HKT18_03070</name>
</gene>